<evidence type="ECO:0000256" key="4">
    <source>
        <dbReference type="ARBA" id="ARBA00023163"/>
    </source>
</evidence>
<dbReference type="InterPro" id="IPR016032">
    <property type="entry name" value="Sig_transdc_resp-reg_C-effctor"/>
</dbReference>
<dbReference type="InterPro" id="IPR001789">
    <property type="entry name" value="Sig_transdc_resp-reg_receiver"/>
</dbReference>
<dbReference type="SMART" id="SM00421">
    <property type="entry name" value="HTH_LUXR"/>
    <property type="match status" value="1"/>
</dbReference>
<protein>
    <submittedName>
        <fullName evidence="8">DNA-binding response regulator</fullName>
    </submittedName>
</protein>
<dbReference type="PROSITE" id="PS50110">
    <property type="entry name" value="RESPONSE_REGULATORY"/>
    <property type="match status" value="1"/>
</dbReference>
<dbReference type="SMART" id="SM00448">
    <property type="entry name" value="REC"/>
    <property type="match status" value="1"/>
</dbReference>
<feature type="domain" description="Response regulatory" evidence="7">
    <location>
        <begin position="6"/>
        <end position="122"/>
    </location>
</feature>
<gene>
    <name evidence="8" type="ORF">DVZ84_22250</name>
</gene>
<keyword evidence="3 8" id="KW-0238">DNA-binding</keyword>
<dbReference type="InterPro" id="IPR058245">
    <property type="entry name" value="NreC/VraR/RcsB-like_REC"/>
</dbReference>
<evidence type="ECO:0000256" key="3">
    <source>
        <dbReference type="ARBA" id="ARBA00023125"/>
    </source>
</evidence>
<dbReference type="CDD" id="cd17535">
    <property type="entry name" value="REC_NarL-like"/>
    <property type="match status" value="1"/>
</dbReference>
<dbReference type="Pfam" id="PF00072">
    <property type="entry name" value="Response_reg"/>
    <property type="match status" value="1"/>
</dbReference>
<organism evidence="8 9">
    <name type="scientific">Streptomyces parvulus</name>
    <dbReference type="NCBI Taxonomy" id="146923"/>
    <lineage>
        <taxon>Bacteria</taxon>
        <taxon>Bacillati</taxon>
        <taxon>Actinomycetota</taxon>
        <taxon>Actinomycetes</taxon>
        <taxon>Kitasatosporales</taxon>
        <taxon>Streptomycetaceae</taxon>
        <taxon>Streptomyces</taxon>
    </lineage>
</organism>
<accession>A0A369V8H9</accession>
<dbReference type="PRINTS" id="PR00038">
    <property type="entry name" value="HTHLUXR"/>
</dbReference>
<dbReference type="SUPFAM" id="SSF46894">
    <property type="entry name" value="C-terminal effector domain of the bipartite response regulators"/>
    <property type="match status" value="1"/>
</dbReference>
<dbReference type="GO" id="GO:0003677">
    <property type="term" value="F:DNA binding"/>
    <property type="evidence" value="ECO:0007669"/>
    <property type="project" value="UniProtKB-KW"/>
</dbReference>
<dbReference type="Pfam" id="PF00196">
    <property type="entry name" value="GerE"/>
    <property type="match status" value="1"/>
</dbReference>
<dbReference type="EMBL" id="QQBH01000015">
    <property type="protein sequence ID" value="RDD86829.1"/>
    <property type="molecule type" value="Genomic_DNA"/>
</dbReference>
<feature type="modified residue" description="4-aspartylphosphate" evidence="5">
    <location>
        <position position="57"/>
    </location>
</feature>
<dbReference type="Proteomes" id="UP000253742">
    <property type="component" value="Unassembled WGS sequence"/>
</dbReference>
<dbReference type="PANTHER" id="PTHR43214">
    <property type="entry name" value="TWO-COMPONENT RESPONSE REGULATOR"/>
    <property type="match status" value="1"/>
</dbReference>
<dbReference type="InterPro" id="IPR000792">
    <property type="entry name" value="Tscrpt_reg_LuxR_C"/>
</dbReference>
<keyword evidence="1 5" id="KW-0597">Phosphoprotein</keyword>
<keyword evidence="2" id="KW-0805">Transcription regulation</keyword>
<dbReference type="PROSITE" id="PS50043">
    <property type="entry name" value="HTH_LUXR_2"/>
    <property type="match status" value="1"/>
</dbReference>
<reference evidence="8 9" key="1">
    <citation type="submission" date="2018-07" db="EMBL/GenBank/DDBJ databases">
        <title>Genome guided investigation of antibiotics producing actinomycetales strain isolated from a Macau mangrove ecosystem.</title>
        <authorList>
            <person name="Hu D."/>
        </authorList>
    </citation>
    <scope>NUCLEOTIDE SEQUENCE [LARGE SCALE GENOMIC DNA]</scope>
    <source>
        <strain evidence="8 9">2297</strain>
    </source>
</reference>
<dbReference type="GO" id="GO:0006355">
    <property type="term" value="P:regulation of DNA-templated transcription"/>
    <property type="evidence" value="ECO:0007669"/>
    <property type="project" value="InterPro"/>
</dbReference>
<evidence type="ECO:0000256" key="2">
    <source>
        <dbReference type="ARBA" id="ARBA00023015"/>
    </source>
</evidence>
<comment type="caution">
    <text evidence="8">The sequence shown here is derived from an EMBL/GenBank/DDBJ whole genome shotgun (WGS) entry which is preliminary data.</text>
</comment>
<dbReference type="PANTHER" id="PTHR43214:SF24">
    <property type="entry name" value="TRANSCRIPTIONAL REGULATORY PROTEIN NARL-RELATED"/>
    <property type="match status" value="1"/>
</dbReference>
<evidence type="ECO:0000313" key="8">
    <source>
        <dbReference type="EMBL" id="RDD86829.1"/>
    </source>
</evidence>
<sequence length="226" mass="23846">MARVIRVLLVDDDALVRAGLRLMLASASDIDVVGEAGDGGEVEALVDRHRPDLVLMDIRMPGVDGLEATRLLRGRPDAPEIVMLTTFTTDGYVLRALRAGAAGFLLKHTRPERIIDAVRQAAAGEPVMSSEALGQLIGAVTSRPEPTAASGTPSAAEAARGLRLLGPREREVAVAVSHGRTNAEIAAALYMSVPTVKSHISHILAKLDLNNRVQIALLVHRAGPAA</sequence>
<evidence type="ECO:0000259" key="6">
    <source>
        <dbReference type="PROSITE" id="PS50043"/>
    </source>
</evidence>
<dbReference type="OrthoDB" id="9808843at2"/>
<dbReference type="Gene3D" id="3.40.50.2300">
    <property type="match status" value="1"/>
</dbReference>
<evidence type="ECO:0000259" key="7">
    <source>
        <dbReference type="PROSITE" id="PS50110"/>
    </source>
</evidence>
<dbReference type="CDD" id="cd06170">
    <property type="entry name" value="LuxR_C_like"/>
    <property type="match status" value="1"/>
</dbReference>
<keyword evidence="4" id="KW-0804">Transcription</keyword>
<evidence type="ECO:0000256" key="1">
    <source>
        <dbReference type="ARBA" id="ARBA00022553"/>
    </source>
</evidence>
<dbReference type="InterPro" id="IPR039420">
    <property type="entry name" value="WalR-like"/>
</dbReference>
<evidence type="ECO:0000313" key="9">
    <source>
        <dbReference type="Proteomes" id="UP000253742"/>
    </source>
</evidence>
<dbReference type="PROSITE" id="PS00622">
    <property type="entry name" value="HTH_LUXR_1"/>
    <property type="match status" value="1"/>
</dbReference>
<dbReference type="GO" id="GO:0000160">
    <property type="term" value="P:phosphorelay signal transduction system"/>
    <property type="evidence" value="ECO:0007669"/>
    <property type="project" value="InterPro"/>
</dbReference>
<name>A0A369V8H9_9ACTN</name>
<dbReference type="SUPFAM" id="SSF52172">
    <property type="entry name" value="CheY-like"/>
    <property type="match status" value="1"/>
</dbReference>
<dbReference type="AlphaFoldDB" id="A0A369V8H9"/>
<evidence type="ECO:0000256" key="5">
    <source>
        <dbReference type="PROSITE-ProRule" id="PRU00169"/>
    </source>
</evidence>
<feature type="domain" description="HTH luxR-type" evidence="6">
    <location>
        <begin position="158"/>
        <end position="223"/>
    </location>
</feature>
<dbReference type="InterPro" id="IPR011006">
    <property type="entry name" value="CheY-like_superfamily"/>
</dbReference>
<proteinExistence type="predicted"/>